<dbReference type="PANTHER" id="PTHR31642">
    <property type="entry name" value="TRICHOTHECENE 3-O-ACETYLTRANSFERASE"/>
    <property type="match status" value="1"/>
</dbReference>
<name>V5NRH0_LARTR</name>
<evidence type="ECO:0000313" key="2">
    <source>
        <dbReference type="EMBL" id="AHA90803.1"/>
    </source>
</evidence>
<dbReference type="GO" id="GO:0016747">
    <property type="term" value="F:acyltransferase activity, transferring groups other than amino-acyl groups"/>
    <property type="evidence" value="ECO:0007669"/>
    <property type="project" value="TreeGrafter"/>
</dbReference>
<dbReference type="EMBL" id="KF543261">
    <property type="protein sequence ID" value="AHA90803.1"/>
    <property type="molecule type" value="mRNA"/>
</dbReference>
<dbReference type="PANTHER" id="PTHR31642:SF266">
    <property type="entry name" value="HXXXD-TYPE ACYL-TRANSFERASE FAMILY PROTEIN"/>
    <property type="match status" value="1"/>
</dbReference>
<proteinExistence type="evidence at transcript level"/>
<evidence type="ECO:0000256" key="1">
    <source>
        <dbReference type="ARBA" id="ARBA00009861"/>
    </source>
</evidence>
<protein>
    <submittedName>
        <fullName evidence="2">Cinnamyl alcohol acyltransferase 2</fullName>
    </submittedName>
</protein>
<sequence>MGGGAEGFKMCVSKKEVVTPVLPMQEQWLPLSNLDLLLPPVNVGLFFCYRNPNSALTGKKLTLANMVSSLKRALAQALVSYYAFAGELVLNSVGEPMLLCNEKGVDFTEAFADVELQELSLYNPDESIEGKLVPERKHGVLAVQVTQLKCGGLVVGCTFDHRIADAYSANMFLVSWAEISQFQPTLFQPSFRRSLLDPRRPILIDPSLNDMYVPINTLSSAKEEDSDVDHLVSRIYYVTSEQINLMQSIASSSGIKRTKLESFSAFLWKMIAKHAMQSDARNTRTRLGIVVDGRTRLGNGNEEKTKLMATYFGNVISIPFGSMKVTELIEKPLNCVADEVHDILDVAMTKEHFLGLIDWVEAHKPTPALAKIYCVGFEDGPGFVVSSGLRFPVEKVDFRWGKPAFGSYHFPWRGNSGYVMPMPSPKGNGDWIVYMHLSREQLEFIESEAPAVFRPLTSNYLDL</sequence>
<keyword evidence="2" id="KW-0808">Transferase</keyword>
<comment type="similarity">
    <text evidence="1">Belongs to the plant acyltransferase family.</text>
</comment>
<dbReference type="InterPro" id="IPR023213">
    <property type="entry name" value="CAT-like_dom_sf"/>
</dbReference>
<organism evidence="2">
    <name type="scientific">Larrea tridentata</name>
    <name type="common">Creosote bush</name>
    <name type="synonym">Zygophyllum tridentatum</name>
    <dbReference type="NCBI Taxonomy" id="66636"/>
    <lineage>
        <taxon>Eukaryota</taxon>
        <taxon>Viridiplantae</taxon>
        <taxon>Streptophyta</taxon>
        <taxon>Embryophyta</taxon>
        <taxon>Tracheophyta</taxon>
        <taxon>Spermatophyta</taxon>
        <taxon>Magnoliopsida</taxon>
        <taxon>eudicotyledons</taxon>
        <taxon>Gunneridae</taxon>
        <taxon>Pentapetalae</taxon>
        <taxon>rosids</taxon>
        <taxon>fabids</taxon>
        <taxon>Zygophyllales</taxon>
        <taxon>Zygophyllaceae</taxon>
        <taxon>Larreoideae</taxon>
        <taxon>Larrea</taxon>
    </lineage>
</organism>
<dbReference type="Pfam" id="PF02458">
    <property type="entry name" value="Transferase"/>
    <property type="match status" value="1"/>
</dbReference>
<accession>V5NRH0</accession>
<dbReference type="Gene3D" id="3.30.559.10">
    <property type="entry name" value="Chloramphenicol acetyltransferase-like domain"/>
    <property type="match status" value="2"/>
</dbReference>
<gene>
    <name evidence="2" type="primary">CAAT2</name>
</gene>
<dbReference type="AlphaFoldDB" id="V5NRH0"/>
<dbReference type="InterPro" id="IPR050317">
    <property type="entry name" value="Plant_Fungal_Acyltransferase"/>
</dbReference>
<reference evidence="2" key="1">
    <citation type="journal article" date="2014" name="Arch. Biochem. Biophys.">
        <title>Allyl/propenyl phenol synthases from the creosote bush and engineering production of specialty/commodity chemicals, eugenol/isoeugenol, in Escherichia coli.</title>
        <authorList>
            <person name="Kim S.J."/>
            <person name="Vassao D.G."/>
            <person name="Moinuddin S.G."/>
            <person name="Bedgar D.L."/>
            <person name="Davin L.B."/>
            <person name="Lewis N.G."/>
        </authorList>
    </citation>
    <scope>NUCLEOTIDE SEQUENCE</scope>
</reference>
<keyword evidence="2" id="KW-0012">Acyltransferase</keyword>